<protein>
    <submittedName>
        <fullName evidence="5">Sterigmatocystin 8-O-methyltransferase</fullName>
    </submittedName>
</protein>
<dbReference type="InterPro" id="IPR036388">
    <property type="entry name" value="WH-like_DNA-bd_sf"/>
</dbReference>
<dbReference type="SUPFAM" id="SSF46785">
    <property type="entry name" value="Winged helix' DNA-binding domain"/>
    <property type="match status" value="1"/>
</dbReference>
<dbReference type="Proteomes" id="UP001296104">
    <property type="component" value="Unassembled WGS sequence"/>
</dbReference>
<dbReference type="GO" id="GO:0032259">
    <property type="term" value="P:methylation"/>
    <property type="evidence" value="ECO:0007669"/>
    <property type="project" value="UniProtKB-KW"/>
</dbReference>
<proteinExistence type="predicted"/>
<evidence type="ECO:0000313" key="6">
    <source>
        <dbReference type="Proteomes" id="UP001296104"/>
    </source>
</evidence>
<dbReference type="GO" id="GO:0008171">
    <property type="term" value="F:O-methyltransferase activity"/>
    <property type="evidence" value="ECO:0007669"/>
    <property type="project" value="InterPro"/>
</dbReference>
<dbReference type="Gene3D" id="3.40.50.150">
    <property type="entry name" value="Vaccinia Virus protein VP39"/>
    <property type="match status" value="1"/>
</dbReference>
<evidence type="ECO:0000313" key="5">
    <source>
        <dbReference type="EMBL" id="CAK3978615.1"/>
    </source>
</evidence>
<dbReference type="InterPro" id="IPR001077">
    <property type="entry name" value="COMT_C"/>
</dbReference>
<evidence type="ECO:0000256" key="3">
    <source>
        <dbReference type="ARBA" id="ARBA00022691"/>
    </source>
</evidence>
<gene>
    <name evidence="5" type="ORF">LECACI_7A003727</name>
</gene>
<reference evidence="5" key="1">
    <citation type="submission" date="2023-11" db="EMBL/GenBank/DDBJ databases">
        <authorList>
            <person name="Alioto T."/>
            <person name="Alioto T."/>
            <person name="Gomez Garrido J."/>
        </authorList>
    </citation>
    <scope>NUCLEOTIDE SEQUENCE</scope>
</reference>
<dbReference type="EMBL" id="CAVMBE010000018">
    <property type="protein sequence ID" value="CAK3978615.1"/>
    <property type="molecule type" value="Genomic_DNA"/>
</dbReference>
<keyword evidence="1" id="KW-0489">Methyltransferase</keyword>
<dbReference type="Pfam" id="PF00891">
    <property type="entry name" value="Methyltransf_2"/>
    <property type="match status" value="1"/>
</dbReference>
<dbReference type="Gene3D" id="1.10.10.10">
    <property type="entry name" value="Winged helix-like DNA-binding domain superfamily/Winged helix DNA-binding domain"/>
    <property type="match status" value="1"/>
</dbReference>
<dbReference type="PANTHER" id="PTHR43712:SF12">
    <property type="entry name" value="STERIGMATOCYSTIN 8-O-METHYLTRANSFERASE"/>
    <property type="match status" value="1"/>
</dbReference>
<evidence type="ECO:0000256" key="1">
    <source>
        <dbReference type="ARBA" id="ARBA00022603"/>
    </source>
</evidence>
<keyword evidence="6" id="KW-1185">Reference proteome</keyword>
<evidence type="ECO:0000256" key="2">
    <source>
        <dbReference type="ARBA" id="ARBA00022679"/>
    </source>
</evidence>
<dbReference type="InterPro" id="IPR029063">
    <property type="entry name" value="SAM-dependent_MTases_sf"/>
</dbReference>
<comment type="caution">
    <text evidence="5">The sequence shown here is derived from an EMBL/GenBank/DDBJ whole genome shotgun (WGS) entry which is preliminary data.</text>
</comment>
<sequence>MASCRSLLELANSISKDAAILDDYCEKNGLPDPSLDVNGGSLNQISDPDTVKAQERLITATRELHVLGMGSFASLRAMQSQPDIDMMTFSFITRYEIARKVPNEGGISFEDLAKDCGVPSAFVKRILRYAMTSYLFAERREGLVSHTAMSLLLKEHPFLHSISEIGTQERFPASAKVVEAMAKYPECDEPSKSGWGLANEATRPMFEEMSINYPDRATRFGKAMDAFAAMAKTDILIQTYDWASLGNARFVDVGGGKGHVCIELARRCRNMTFIVQDLPEAMESGQKQLPEDVKDRVQFMEANFFNPQPVHGADVYFLRAVFHNWPDKYCIQILQNLIPAMKKGARVIVHDPAHTLHMMVYFNAHDRDEAEWEALFAQADPRFKVVSLKKPDDIGYTVSRLCVLEAVWED</sequence>
<dbReference type="PROSITE" id="PS51683">
    <property type="entry name" value="SAM_OMT_II"/>
    <property type="match status" value="1"/>
</dbReference>
<dbReference type="AlphaFoldDB" id="A0AAI9EA39"/>
<name>A0AAI9EA39_9PEZI</name>
<organism evidence="5 6">
    <name type="scientific">Lecanosticta acicola</name>
    <dbReference type="NCBI Taxonomy" id="111012"/>
    <lineage>
        <taxon>Eukaryota</taxon>
        <taxon>Fungi</taxon>
        <taxon>Dikarya</taxon>
        <taxon>Ascomycota</taxon>
        <taxon>Pezizomycotina</taxon>
        <taxon>Dothideomycetes</taxon>
        <taxon>Dothideomycetidae</taxon>
        <taxon>Mycosphaerellales</taxon>
        <taxon>Mycosphaerellaceae</taxon>
        <taxon>Lecanosticta</taxon>
    </lineage>
</organism>
<dbReference type="CDD" id="cd02440">
    <property type="entry name" value="AdoMet_MTases"/>
    <property type="match status" value="1"/>
</dbReference>
<evidence type="ECO:0000259" key="4">
    <source>
        <dbReference type="Pfam" id="PF00891"/>
    </source>
</evidence>
<dbReference type="InterPro" id="IPR016461">
    <property type="entry name" value="COMT-like"/>
</dbReference>
<keyword evidence="2" id="KW-0808">Transferase</keyword>
<feature type="domain" description="O-methyltransferase C-terminal" evidence="4">
    <location>
        <begin position="214"/>
        <end position="379"/>
    </location>
</feature>
<dbReference type="SUPFAM" id="SSF53335">
    <property type="entry name" value="S-adenosyl-L-methionine-dependent methyltransferases"/>
    <property type="match status" value="1"/>
</dbReference>
<dbReference type="InterPro" id="IPR036390">
    <property type="entry name" value="WH_DNA-bd_sf"/>
</dbReference>
<dbReference type="PANTHER" id="PTHR43712">
    <property type="entry name" value="PUTATIVE (AFU_ORTHOLOGUE AFUA_4G14580)-RELATED"/>
    <property type="match status" value="1"/>
</dbReference>
<accession>A0AAI9EA39</accession>
<keyword evidence="3" id="KW-0949">S-adenosyl-L-methionine</keyword>